<dbReference type="EMBL" id="AEYP01025383">
    <property type="status" value="NOT_ANNOTATED_CDS"/>
    <property type="molecule type" value="Genomic_DNA"/>
</dbReference>
<protein>
    <submittedName>
        <fullName evidence="2">Uncharacterized protein</fullName>
    </submittedName>
</protein>
<name>M3YRL5_MUSPF</name>
<dbReference type="Ensembl" id="ENSMPUT00000014198.1">
    <property type="protein sequence ID" value="ENSMPUP00000013975.1"/>
    <property type="gene ID" value="ENSMPUG00000014083.1"/>
</dbReference>
<dbReference type="AlphaFoldDB" id="M3YRL5"/>
<feature type="compositionally biased region" description="Low complexity" evidence="1">
    <location>
        <begin position="29"/>
        <end position="41"/>
    </location>
</feature>
<dbReference type="AntiFam" id="ANF00012">
    <property type="entry name" value="tRNA translation"/>
</dbReference>
<reference evidence="2" key="1">
    <citation type="submission" date="2024-06" db="UniProtKB">
        <authorList>
            <consortium name="Ensembl"/>
        </authorList>
    </citation>
    <scope>IDENTIFICATION</scope>
</reference>
<dbReference type="InParanoid" id="M3YRL5"/>
<evidence type="ECO:0000256" key="1">
    <source>
        <dbReference type="SAM" id="MobiDB-lite"/>
    </source>
</evidence>
<sequence length="181" mass="19752">MEPSGPGSWSRKLEYTEVRVFPTPKVAAGRSTRTTPGGTRTHNPWLRRPVPYPLGHWGATTRGFHVVRGNAQPHARAPPVVPPRRRPARAPRNRSGLLPAARKARVRGEATSSCPAGTTGRWERAGARRGAGFREGDCRAASGTGQRTRRRSPTALRKINPCEDKRGPTACCPSRCPNTPR</sequence>
<proteinExistence type="predicted"/>
<feature type="region of interest" description="Disordered" evidence="1">
    <location>
        <begin position="23"/>
        <end position="47"/>
    </location>
</feature>
<feature type="compositionally biased region" description="Basic residues" evidence="1">
    <location>
        <begin position="83"/>
        <end position="92"/>
    </location>
</feature>
<feature type="region of interest" description="Disordered" evidence="1">
    <location>
        <begin position="72"/>
        <end position="181"/>
    </location>
</feature>
<evidence type="ECO:0000313" key="2">
    <source>
        <dbReference type="Ensembl" id="ENSMPUP00000013975.1"/>
    </source>
</evidence>
<accession>M3YRL5</accession>
<organism evidence="2">
    <name type="scientific">Mustela putorius furo</name>
    <name type="common">European domestic ferret</name>
    <name type="synonym">Mustela furo</name>
    <dbReference type="NCBI Taxonomy" id="9669"/>
    <lineage>
        <taxon>Eukaryota</taxon>
        <taxon>Metazoa</taxon>
        <taxon>Chordata</taxon>
        <taxon>Craniata</taxon>
        <taxon>Vertebrata</taxon>
        <taxon>Euteleostomi</taxon>
        <taxon>Mammalia</taxon>
        <taxon>Eutheria</taxon>
        <taxon>Laurasiatheria</taxon>
        <taxon>Carnivora</taxon>
        <taxon>Caniformia</taxon>
        <taxon>Musteloidea</taxon>
        <taxon>Mustelidae</taxon>
        <taxon>Mustelinae</taxon>
        <taxon>Mustela</taxon>
    </lineage>
</organism>
<dbReference type="HOGENOM" id="CLU_1488575_0_0_1"/>
<feature type="compositionally biased region" description="Basic and acidic residues" evidence="1">
    <location>
        <begin position="121"/>
        <end position="138"/>
    </location>
</feature>